<dbReference type="Proteomes" id="UP000824890">
    <property type="component" value="Unassembled WGS sequence"/>
</dbReference>
<accession>A0ABQ7Y369</accession>
<dbReference type="EMBL" id="JAGKQM010000018">
    <property type="protein sequence ID" value="KAH0862638.1"/>
    <property type="molecule type" value="Genomic_DNA"/>
</dbReference>
<name>A0ABQ7Y369_BRANA</name>
<feature type="region of interest" description="Disordered" evidence="1">
    <location>
        <begin position="527"/>
        <end position="571"/>
    </location>
</feature>
<protein>
    <submittedName>
        <fullName evidence="2">Uncharacterized protein</fullName>
    </submittedName>
</protein>
<organism evidence="2 3">
    <name type="scientific">Brassica napus</name>
    <name type="common">Rape</name>
    <dbReference type="NCBI Taxonomy" id="3708"/>
    <lineage>
        <taxon>Eukaryota</taxon>
        <taxon>Viridiplantae</taxon>
        <taxon>Streptophyta</taxon>
        <taxon>Embryophyta</taxon>
        <taxon>Tracheophyta</taxon>
        <taxon>Spermatophyta</taxon>
        <taxon>Magnoliopsida</taxon>
        <taxon>eudicotyledons</taxon>
        <taxon>Gunneridae</taxon>
        <taxon>Pentapetalae</taxon>
        <taxon>rosids</taxon>
        <taxon>malvids</taxon>
        <taxon>Brassicales</taxon>
        <taxon>Brassicaceae</taxon>
        <taxon>Brassiceae</taxon>
        <taxon>Brassica</taxon>
    </lineage>
</organism>
<evidence type="ECO:0000313" key="2">
    <source>
        <dbReference type="EMBL" id="KAH0862638.1"/>
    </source>
</evidence>
<evidence type="ECO:0000313" key="3">
    <source>
        <dbReference type="Proteomes" id="UP000824890"/>
    </source>
</evidence>
<comment type="caution">
    <text evidence="2">The sequence shown here is derived from an EMBL/GenBank/DDBJ whole genome shotgun (WGS) entry which is preliminary data.</text>
</comment>
<keyword evidence="3" id="KW-1185">Reference proteome</keyword>
<feature type="region of interest" description="Disordered" evidence="1">
    <location>
        <begin position="427"/>
        <end position="447"/>
    </location>
</feature>
<sequence>MNFHFSWSKEWSRGSDPERLLAGNRRPVSYPGSWGIQHLSIFPQQFAHYFSISSSNSGNNLCTQVNRGCSFSAGFPWAGHRSNNPAIPGSSQAGAGRESRALIAEAWLQYLVPGIISIDSFPISEIFSFNIGDTPILLRSPKGQVEKKDKFSGSDCDLMALVPLSYVHTAPPLVCPALSVGEDDLVEWLRKYSLPPFVSLQERSSSTRLSLMPASGADPCADHWSRILIAIQNLGDLEYLSFGINEVLSAYHLAPLNGGEERFHLRPHSGLPIVKELLKSDRKGPVFKKRWQERYVFMMLPGSSYRWNFICRRRMQSNLLLVGYFSQPCIFFAAGTHHATSEGESTVLWARQLPFDRRQVNFLVSETVLRRRSLWRNMSGNVADDPFAAYQEAAKVMSVKNGSGSQTVSWDDVVVTGSHRATVVKMEPSSSLQGKKPKSGGVTTRSVQQSAEISRSAGSLATALSNLNLKVIPQDGTVLTIGDPSGVVQVLQGGLLRTVSEHYHLGERLSNEGLAALREELEDLKRQVSDEKNQRMCKTPTFGSPLGDAPVPRGRSGPPPSSGKRNISDKGNLPYFRIGKIYFAQILTKSKPYPSFRSTHKDLTQKSPNSMARELEIRDYKDKVKDLEKVSEASADVLATSRKSQELEEGIDILKAAAETFKLEMVMAVKGARVIARWESMREWLKKQNDQWDLDKALEQYKAVIREEAMNKSVPPPTFEDKPVIPPVSNMDVDSSAKP</sequence>
<proteinExistence type="predicted"/>
<reference evidence="2 3" key="1">
    <citation type="submission" date="2021-05" db="EMBL/GenBank/DDBJ databases">
        <title>Genome Assembly of Synthetic Allotetraploid Brassica napus Reveals Homoeologous Exchanges between Subgenomes.</title>
        <authorList>
            <person name="Davis J.T."/>
        </authorList>
    </citation>
    <scope>NUCLEOTIDE SEQUENCE [LARGE SCALE GENOMIC DNA]</scope>
    <source>
        <strain evidence="3">cv. Da-Ae</strain>
        <tissue evidence="2">Seedling</tissue>
    </source>
</reference>
<gene>
    <name evidence="2" type="ORF">HID58_079849</name>
</gene>
<feature type="region of interest" description="Disordered" evidence="1">
    <location>
        <begin position="710"/>
        <end position="739"/>
    </location>
</feature>
<evidence type="ECO:0000256" key="1">
    <source>
        <dbReference type="SAM" id="MobiDB-lite"/>
    </source>
</evidence>